<keyword evidence="2" id="KW-1185">Reference proteome</keyword>
<evidence type="ECO:0000313" key="1">
    <source>
        <dbReference type="EMBL" id="NOU71974.1"/>
    </source>
</evidence>
<evidence type="ECO:0000313" key="2">
    <source>
        <dbReference type="Proteomes" id="UP000616779"/>
    </source>
</evidence>
<dbReference type="EMBL" id="WHOA01000085">
    <property type="protein sequence ID" value="NOU71974.1"/>
    <property type="molecule type" value="Genomic_DNA"/>
</dbReference>
<gene>
    <name evidence="1" type="ORF">GC098_11175</name>
</gene>
<sequence length="168" mass="18807">MNAYEHVILEDLTYHHLGVLHYLLGADRFNQVYATSLLPSWSVEQSPSVVSLIAQGQEGLQLNYYATWAAHGGGEVTSWLGEFQIDGSEGTLLLCDGTLRFINREGQEEVLSPCELVDFEFRAGIVKEYVDSFQNGRKFILNIFAFHPVIRMIQAALESVKTGKPVDI</sequence>
<dbReference type="Gene3D" id="3.30.360.10">
    <property type="entry name" value="Dihydrodipicolinate Reductase, domain 2"/>
    <property type="match status" value="1"/>
</dbReference>
<proteinExistence type="predicted"/>
<evidence type="ECO:0008006" key="3">
    <source>
        <dbReference type="Google" id="ProtNLM"/>
    </source>
</evidence>
<reference evidence="1 2" key="1">
    <citation type="submission" date="2019-10" db="EMBL/GenBank/DDBJ databases">
        <title>Description of Paenibacillus terrestris sp. nov.</title>
        <authorList>
            <person name="Carlier A."/>
            <person name="Qi S."/>
        </authorList>
    </citation>
    <scope>NUCLEOTIDE SEQUENCE [LARGE SCALE GENOMIC DNA]</scope>
    <source>
        <strain evidence="1 2">LMG 31458</strain>
    </source>
</reference>
<dbReference type="Proteomes" id="UP000616779">
    <property type="component" value="Unassembled WGS sequence"/>
</dbReference>
<dbReference type="SUPFAM" id="SSF55347">
    <property type="entry name" value="Glyceraldehyde-3-phosphate dehydrogenase-like, C-terminal domain"/>
    <property type="match status" value="1"/>
</dbReference>
<accession>A0ABX1XW60</accession>
<name>A0ABX1XW60_9BACL</name>
<comment type="caution">
    <text evidence="1">The sequence shown here is derived from an EMBL/GenBank/DDBJ whole genome shotgun (WGS) entry which is preliminary data.</text>
</comment>
<protein>
    <recommendedName>
        <fullName evidence="3">Gfo/Idh/MocA-like oxidoreductase C-terminal domain-containing protein</fullName>
    </recommendedName>
</protein>
<organism evidence="1 2">
    <name type="scientific">Paenibacillus phytorum</name>
    <dbReference type="NCBI Taxonomy" id="2654977"/>
    <lineage>
        <taxon>Bacteria</taxon>
        <taxon>Bacillati</taxon>
        <taxon>Bacillota</taxon>
        <taxon>Bacilli</taxon>
        <taxon>Bacillales</taxon>
        <taxon>Paenibacillaceae</taxon>
        <taxon>Paenibacillus</taxon>
    </lineage>
</organism>